<reference evidence="6" key="1">
    <citation type="submission" date="2021-04" db="EMBL/GenBank/DDBJ databases">
        <authorList>
            <person name="Zhang D.-C."/>
        </authorList>
    </citation>
    <scope>NUCLEOTIDE SEQUENCE</scope>
    <source>
        <strain evidence="6">CGMCC 1.15697</strain>
    </source>
</reference>
<keyword evidence="3" id="KW-0238">DNA-binding</keyword>
<dbReference type="SUPFAM" id="SSF53850">
    <property type="entry name" value="Periplasmic binding protein-like II"/>
    <property type="match status" value="1"/>
</dbReference>
<evidence type="ECO:0000259" key="5">
    <source>
        <dbReference type="PROSITE" id="PS50931"/>
    </source>
</evidence>
<dbReference type="GO" id="GO:0005829">
    <property type="term" value="C:cytosol"/>
    <property type="evidence" value="ECO:0007669"/>
    <property type="project" value="TreeGrafter"/>
</dbReference>
<organism evidence="6 7">
    <name type="scientific">Marivibrio halodurans</name>
    <dbReference type="NCBI Taxonomy" id="2039722"/>
    <lineage>
        <taxon>Bacteria</taxon>
        <taxon>Pseudomonadati</taxon>
        <taxon>Pseudomonadota</taxon>
        <taxon>Alphaproteobacteria</taxon>
        <taxon>Rhodospirillales</taxon>
        <taxon>Rhodospirillaceae</taxon>
        <taxon>Marivibrio</taxon>
    </lineage>
</organism>
<dbReference type="EMBL" id="JAGMWN010000007">
    <property type="protein sequence ID" value="MBP5858285.1"/>
    <property type="molecule type" value="Genomic_DNA"/>
</dbReference>
<dbReference type="RefSeq" id="WP_210682877.1">
    <property type="nucleotide sequence ID" value="NZ_JAGMWN010000007.1"/>
</dbReference>
<dbReference type="PRINTS" id="PR00039">
    <property type="entry name" value="HTHLYSR"/>
</dbReference>
<dbReference type="Gene3D" id="3.40.190.10">
    <property type="entry name" value="Periplasmic binding protein-like II"/>
    <property type="match status" value="2"/>
</dbReference>
<keyword evidence="2" id="KW-0805">Transcription regulation</keyword>
<name>A0A8J7V3E8_9PROT</name>
<evidence type="ECO:0000256" key="4">
    <source>
        <dbReference type="ARBA" id="ARBA00023163"/>
    </source>
</evidence>
<dbReference type="SUPFAM" id="SSF46785">
    <property type="entry name" value="Winged helix' DNA-binding domain"/>
    <property type="match status" value="1"/>
</dbReference>
<evidence type="ECO:0000313" key="7">
    <source>
        <dbReference type="Proteomes" id="UP000672602"/>
    </source>
</evidence>
<dbReference type="GO" id="GO:0003677">
    <property type="term" value="F:DNA binding"/>
    <property type="evidence" value="ECO:0007669"/>
    <property type="project" value="UniProtKB-KW"/>
</dbReference>
<dbReference type="InterPro" id="IPR050950">
    <property type="entry name" value="HTH-type_LysR_regulators"/>
</dbReference>
<dbReference type="InterPro" id="IPR036388">
    <property type="entry name" value="WH-like_DNA-bd_sf"/>
</dbReference>
<evidence type="ECO:0000313" key="6">
    <source>
        <dbReference type="EMBL" id="MBP5858285.1"/>
    </source>
</evidence>
<feature type="domain" description="HTH lysR-type" evidence="5">
    <location>
        <begin position="16"/>
        <end position="73"/>
    </location>
</feature>
<gene>
    <name evidence="6" type="ORF">KAJ83_14790</name>
</gene>
<keyword evidence="7" id="KW-1185">Reference proteome</keyword>
<dbReference type="AlphaFoldDB" id="A0A8J7V3E8"/>
<dbReference type="Pfam" id="PF00126">
    <property type="entry name" value="HTH_1"/>
    <property type="match status" value="1"/>
</dbReference>
<dbReference type="PROSITE" id="PS50931">
    <property type="entry name" value="HTH_LYSR"/>
    <property type="match status" value="1"/>
</dbReference>
<evidence type="ECO:0000256" key="3">
    <source>
        <dbReference type="ARBA" id="ARBA00023125"/>
    </source>
</evidence>
<dbReference type="PANTHER" id="PTHR30419:SF8">
    <property type="entry name" value="NITROGEN ASSIMILATION TRANSCRIPTIONAL ACTIVATOR-RELATED"/>
    <property type="match status" value="1"/>
</dbReference>
<dbReference type="CDD" id="cd05466">
    <property type="entry name" value="PBP2_LTTR_substrate"/>
    <property type="match status" value="1"/>
</dbReference>
<dbReference type="Proteomes" id="UP000672602">
    <property type="component" value="Unassembled WGS sequence"/>
</dbReference>
<dbReference type="PANTHER" id="PTHR30419">
    <property type="entry name" value="HTH-TYPE TRANSCRIPTIONAL REGULATOR YBHD"/>
    <property type="match status" value="1"/>
</dbReference>
<accession>A0A8J7V3E8</accession>
<keyword evidence="4" id="KW-0804">Transcription</keyword>
<evidence type="ECO:0000256" key="1">
    <source>
        <dbReference type="ARBA" id="ARBA00009437"/>
    </source>
</evidence>
<comment type="caution">
    <text evidence="6">The sequence shown here is derived from an EMBL/GenBank/DDBJ whole genome shotgun (WGS) entry which is preliminary data.</text>
</comment>
<evidence type="ECO:0000256" key="2">
    <source>
        <dbReference type="ARBA" id="ARBA00023015"/>
    </source>
</evidence>
<dbReference type="GO" id="GO:0003700">
    <property type="term" value="F:DNA-binding transcription factor activity"/>
    <property type="evidence" value="ECO:0007669"/>
    <property type="project" value="InterPro"/>
</dbReference>
<dbReference type="InterPro" id="IPR005119">
    <property type="entry name" value="LysR_subst-bd"/>
</dbReference>
<dbReference type="InterPro" id="IPR036390">
    <property type="entry name" value="WH_DNA-bd_sf"/>
</dbReference>
<proteinExistence type="inferred from homology"/>
<protein>
    <submittedName>
        <fullName evidence="6">LysR family transcriptional regulator</fullName>
    </submittedName>
</protein>
<dbReference type="InterPro" id="IPR000847">
    <property type="entry name" value="LysR_HTH_N"/>
</dbReference>
<dbReference type="Pfam" id="PF03466">
    <property type="entry name" value="LysR_substrate"/>
    <property type="match status" value="1"/>
</dbReference>
<dbReference type="Gene3D" id="1.10.10.10">
    <property type="entry name" value="Winged helix-like DNA-binding domain superfamily/Winged helix DNA-binding domain"/>
    <property type="match status" value="1"/>
</dbReference>
<sequence>MEQHAPEEGNRLARQLDWNLLRTFIAIVQEGGITAAANRLLLKQPTVSNALKRLEDRLGKRLIDRGPGRFRVTDAGETLFREAIEIQGSIARIATAVRDIDDAVRGEVSIGLASHVVYPPFDRALGRFSNRHPLARFVLSVATSSEVQGWVLEKRASFGICLVHQRHPRLDYTHLYREGFGFFCGPDHRFFGREDLTLEDLRGEPSVSFGTDQLNDALRPVALLRAQIGMEDTIRATSPHLEEVRRLIIAGVGIGPLPIHVVAREERDGLLWRLPPHDAPPAIDIFLVTNPKTRLNRAEEGFIAMLRADAAALPLAARTYPAVG</sequence>
<comment type="similarity">
    <text evidence="1">Belongs to the LysR transcriptional regulatory family.</text>
</comment>